<sequence length="431" mass="48532">MEEEKRPPLPTRPSQTPTEEKPPTKDPYLTDTSKHQDQEQDQEQDNEETNTNPALPAYTPTVLIQNQTSHTAYRPSSILPKPVVIPQTSHSIHGTIYRPFARAYPPTLERHGIPKADFLAFIDGLNAVWVANPYIQAISTTSKAAVFVPVLQVQIAALGLAAAAEYGSVKVSQRRTTEYMRVANEELFRPRGLRVQVLRTKVMMAEVGIPGEVLELGECGGRDEEFGDLEGLGDGGKGKEKEKEKEKEKYDPQLRRVEALKDFVCPVVYEEAGEVGKENWIKRASDKQESWLAERQNSSIVGKREKAGKLMSEADEAERQISLKIEEVARAKVAAEERARERMDGPLGESLQGRGMIQDDLDKEMKKLDKQMEKLMREREKKVTKIMKKGKEHLQKVEKKESRIAQKVMWVVVTGDDGSGFQNHLCEESDA</sequence>
<evidence type="ECO:0000256" key="1">
    <source>
        <dbReference type="SAM" id="Coils"/>
    </source>
</evidence>
<evidence type="ECO:0000256" key="2">
    <source>
        <dbReference type="SAM" id="MobiDB-lite"/>
    </source>
</evidence>
<dbReference type="PANTHER" id="PTHR38887">
    <property type="entry name" value="CHROMOSOME 21, WHOLE GENOME SHOTGUN SEQUENCE"/>
    <property type="match status" value="1"/>
</dbReference>
<evidence type="ECO:0000313" key="3">
    <source>
        <dbReference type="EMBL" id="KAB8243942.1"/>
    </source>
</evidence>
<dbReference type="Proteomes" id="UP000325434">
    <property type="component" value="Unassembled WGS sequence"/>
</dbReference>
<feature type="coiled-coil region" evidence="1">
    <location>
        <begin position="300"/>
        <end position="334"/>
    </location>
</feature>
<dbReference type="PANTHER" id="PTHR38887:SF1">
    <property type="entry name" value="RAS MODIFICATION PROTEIN ERF4"/>
    <property type="match status" value="1"/>
</dbReference>
<feature type="coiled-coil region" evidence="1">
    <location>
        <begin position="358"/>
        <end position="385"/>
    </location>
</feature>
<dbReference type="VEuPathDB" id="FungiDB:AFLA_010846"/>
<keyword evidence="1" id="KW-0175">Coiled coil</keyword>
<protein>
    <submittedName>
        <fullName evidence="3">Uncharacterized protein</fullName>
    </submittedName>
</protein>
<proteinExistence type="predicted"/>
<feature type="region of interest" description="Disordered" evidence="2">
    <location>
        <begin position="1"/>
        <end position="58"/>
    </location>
</feature>
<feature type="compositionally biased region" description="Basic and acidic residues" evidence="2">
    <location>
        <begin position="236"/>
        <end position="250"/>
    </location>
</feature>
<dbReference type="AlphaFoldDB" id="A0A5N6GNJ6"/>
<organism evidence="3">
    <name type="scientific">Aspergillus flavus</name>
    <dbReference type="NCBI Taxonomy" id="5059"/>
    <lineage>
        <taxon>Eukaryota</taxon>
        <taxon>Fungi</taxon>
        <taxon>Dikarya</taxon>
        <taxon>Ascomycota</taxon>
        <taxon>Pezizomycotina</taxon>
        <taxon>Eurotiomycetes</taxon>
        <taxon>Eurotiomycetidae</taxon>
        <taxon>Eurotiales</taxon>
        <taxon>Aspergillaceae</taxon>
        <taxon>Aspergillus</taxon>
        <taxon>Aspergillus subgen. Circumdati</taxon>
    </lineage>
</organism>
<reference evidence="3" key="1">
    <citation type="submission" date="2019-04" db="EMBL/GenBank/DDBJ databases">
        <title>Friends and foes A comparative genomics study of 23 Aspergillus species from section Flavi.</title>
        <authorList>
            <consortium name="DOE Joint Genome Institute"/>
            <person name="Kjaerbolling I."/>
            <person name="Vesth T."/>
            <person name="Frisvad J.C."/>
            <person name="Nybo J.L."/>
            <person name="Theobald S."/>
            <person name="Kildgaard S."/>
            <person name="Isbrandt T."/>
            <person name="Kuo A."/>
            <person name="Sato A."/>
            <person name="Lyhne E.K."/>
            <person name="Kogle M.E."/>
            <person name="Wiebenga A."/>
            <person name="Kun R.S."/>
            <person name="Lubbers R.J."/>
            <person name="Makela M.R."/>
            <person name="Barry K."/>
            <person name="Chovatia M."/>
            <person name="Clum A."/>
            <person name="Daum C."/>
            <person name="Haridas S."/>
            <person name="He G."/>
            <person name="LaButti K."/>
            <person name="Lipzen A."/>
            <person name="Mondo S."/>
            <person name="Riley R."/>
            <person name="Salamov A."/>
            <person name="Simmons B.A."/>
            <person name="Magnuson J.K."/>
            <person name="Henrissat B."/>
            <person name="Mortensen U.H."/>
            <person name="Larsen T.O."/>
            <person name="Devries R.P."/>
            <person name="Grigoriev I.V."/>
            <person name="Machida M."/>
            <person name="Baker S.E."/>
            <person name="Andersen M.R."/>
        </authorList>
    </citation>
    <scope>NUCLEOTIDE SEQUENCE [LARGE SCALE GENOMIC DNA]</scope>
    <source>
        <strain evidence="3">CBS 121.62</strain>
    </source>
</reference>
<accession>A0A5N6GNJ6</accession>
<feature type="compositionally biased region" description="Acidic residues" evidence="2">
    <location>
        <begin position="39"/>
        <end position="48"/>
    </location>
</feature>
<dbReference type="EMBL" id="ML734634">
    <property type="protein sequence ID" value="KAB8243942.1"/>
    <property type="molecule type" value="Genomic_DNA"/>
</dbReference>
<feature type="region of interest" description="Disordered" evidence="2">
    <location>
        <begin position="225"/>
        <end position="250"/>
    </location>
</feature>
<name>A0A5N6GNJ6_ASPFL</name>
<dbReference type="InterPro" id="IPR053221">
    <property type="entry name" value="Burnettramic_acid_biosynth"/>
</dbReference>
<gene>
    <name evidence="3" type="ORF">BDV35DRAFT_304487</name>
</gene>
<dbReference type="VEuPathDB" id="FungiDB:F9C07_1139981"/>